<dbReference type="Proteomes" id="UP001152795">
    <property type="component" value="Unassembled WGS sequence"/>
</dbReference>
<evidence type="ECO:0000256" key="1">
    <source>
        <dbReference type="SAM" id="Coils"/>
    </source>
</evidence>
<dbReference type="OrthoDB" id="10072345at2759"/>
<keyword evidence="1" id="KW-0175">Coiled coil</keyword>
<proteinExistence type="predicted"/>
<evidence type="ECO:0000313" key="3">
    <source>
        <dbReference type="EMBL" id="CAB4034844.1"/>
    </source>
</evidence>
<sequence length="216" mass="23720">MNENADISSADLAEANSCSASCIKQSEEIDQLKAEIVCLKKSVKSSEYMQINRLQNDNSSLIKTVEMLTKQLLKLNTVDANIDPSSQVSKEPAPKVSKKQKKSKKKKMKAKEDIESTEKNVPPPRQAHAAPTSGMENVNDDVAATTSKNRAKEVVVIAGDSLIKNVVGASMSKTDPNHYYVVKAFPGANLSDMEDFIKPITRKSPEKSSYMLERTT</sequence>
<feature type="region of interest" description="Disordered" evidence="2">
    <location>
        <begin position="83"/>
        <end position="138"/>
    </location>
</feature>
<dbReference type="EMBL" id="CACRXK020020472">
    <property type="protein sequence ID" value="CAB4034844.1"/>
    <property type="molecule type" value="Genomic_DNA"/>
</dbReference>
<gene>
    <name evidence="3" type="ORF">PACLA_8A073322</name>
</gene>
<dbReference type="AlphaFoldDB" id="A0A6S7JXH0"/>
<accession>A0A6S7JXH0</accession>
<feature type="coiled-coil region" evidence="1">
    <location>
        <begin position="22"/>
        <end position="71"/>
    </location>
</feature>
<evidence type="ECO:0000313" key="4">
    <source>
        <dbReference type="Proteomes" id="UP001152795"/>
    </source>
</evidence>
<dbReference type="Gene3D" id="3.40.50.12690">
    <property type="match status" value="1"/>
</dbReference>
<comment type="caution">
    <text evidence="3">The sequence shown here is derived from an EMBL/GenBank/DDBJ whole genome shotgun (WGS) entry which is preliminary data.</text>
</comment>
<reference evidence="3" key="1">
    <citation type="submission" date="2020-04" db="EMBL/GenBank/DDBJ databases">
        <authorList>
            <person name="Alioto T."/>
            <person name="Alioto T."/>
            <person name="Gomez Garrido J."/>
        </authorList>
    </citation>
    <scope>NUCLEOTIDE SEQUENCE</scope>
    <source>
        <strain evidence="3">A484AB</strain>
    </source>
</reference>
<feature type="compositionally biased region" description="Basic residues" evidence="2">
    <location>
        <begin position="96"/>
        <end position="109"/>
    </location>
</feature>
<name>A0A6S7JXH0_PARCT</name>
<keyword evidence="4" id="KW-1185">Reference proteome</keyword>
<evidence type="ECO:0000256" key="2">
    <source>
        <dbReference type="SAM" id="MobiDB-lite"/>
    </source>
</evidence>
<protein>
    <submittedName>
        <fullName evidence="3">Uncharacterized protein</fullName>
    </submittedName>
</protein>
<organism evidence="3 4">
    <name type="scientific">Paramuricea clavata</name>
    <name type="common">Red gorgonian</name>
    <name type="synonym">Violescent sea-whip</name>
    <dbReference type="NCBI Taxonomy" id="317549"/>
    <lineage>
        <taxon>Eukaryota</taxon>
        <taxon>Metazoa</taxon>
        <taxon>Cnidaria</taxon>
        <taxon>Anthozoa</taxon>
        <taxon>Octocorallia</taxon>
        <taxon>Malacalcyonacea</taxon>
        <taxon>Plexauridae</taxon>
        <taxon>Paramuricea</taxon>
    </lineage>
</organism>